<feature type="compositionally biased region" description="Low complexity" evidence="1">
    <location>
        <begin position="901"/>
        <end position="956"/>
    </location>
</feature>
<proteinExistence type="predicted"/>
<evidence type="ECO:0000313" key="4">
    <source>
        <dbReference type="Proteomes" id="UP000001194"/>
    </source>
</evidence>
<dbReference type="OrthoDB" id="5865767at2759"/>
<feature type="compositionally biased region" description="Basic and acidic residues" evidence="1">
    <location>
        <begin position="987"/>
        <end position="997"/>
    </location>
</feature>
<feature type="compositionally biased region" description="Pro residues" evidence="1">
    <location>
        <begin position="218"/>
        <end position="228"/>
    </location>
</feature>
<evidence type="ECO:0000313" key="3">
    <source>
        <dbReference type="EMBL" id="EDR08160.1"/>
    </source>
</evidence>
<feature type="compositionally biased region" description="Basic and acidic residues" evidence="1">
    <location>
        <begin position="427"/>
        <end position="436"/>
    </location>
</feature>
<feature type="compositionally biased region" description="Polar residues" evidence="1">
    <location>
        <begin position="91"/>
        <end position="106"/>
    </location>
</feature>
<dbReference type="SUPFAM" id="SSF50729">
    <property type="entry name" value="PH domain-like"/>
    <property type="match status" value="1"/>
</dbReference>
<organism evidence="4">
    <name type="scientific">Laccaria bicolor (strain S238N-H82 / ATCC MYA-4686)</name>
    <name type="common">Bicoloured deceiver</name>
    <name type="synonym">Laccaria laccata var. bicolor</name>
    <dbReference type="NCBI Taxonomy" id="486041"/>
    <lineage>
        <taxon>Eukaryota</taxon>
        <taxon>Fungi</taxon>
        <taxon>Dikarya</taxon>
        <taxon>Basidiomycota</taxon>
        <taxon>Agaricomycotina</taxon>
        <taxon>Agaricomycetes</taxon>
        <taxon>Agaricomycetidae</taxon>
        <taxon>Agaricales</taxon>
        <taxon>Agaricineae</taxon>
        <taxon>Hydnangiaceae</taxon>
        <taxon>Laccaria</taxon>
    </lineage>
</organism>
<evidence type="ECO:0000259" key="2">
    <source>
        <dbReference type="SMART" id="SM00233"/>
    </source>
</evidence>
<dbReference type="Proteomes" id="UP000001194">
    <property type="component" value="Unassembled WGS sequence"/>
</dbReference>
<sequence>MEEPTRAQVLQPRTPIRQVRSSKMSQKFSQFKGIFRIPTRKPTDDREADNHPYAKQSRSSRDPGVKPYMSQPILGLAGNNYHQPDHDGETSSEQSVSPSRPTSQVDLSKKTPPDTQKSNSHTLSAGLAPAAHAGLSIGSRTNVDALPAIPNPRPFHTPLPLDTSSKALPPTPVATPKRPRTPGRTGSGETSGGMRGLVRTLSRTPSMFRLRDNTPTPSELPPPVPPLQRRPSHPSPAQLSPNLSMAYSPTSPTSSISPFPPPVSIPTQAWSDVAPSITLPSRPKAVTASSTPAITATPPVLDTVIRTTLSNSEAVPQRPKLTLPPPNHRFSVTLAGGSMARLSPSVILRPPPLPILHLPQLPTASTASPTVTERRSRLGLKNMPALPLQGTSRGAGGQEENDDGEEDDEDDDDDEVEDDMGEGSSGLRHDDEEPFHRPSISSETSSISLDRTPSRSSSYKTAQADPSPIEDVFPPGTRPSQHAPSLPLLETSPIDLSFFNSSQTLTDIKGKAALPPALPSILTQIERPNDNDYFNSRIPDADERAVDRTPHPQNISPVQTPRPTDRFRHSVIPPPRLERLSTLHAGPSLRPGMNKRASRSLIDIHAMAKKEMVEMIVREEEDIQEKTRRRQSRLGGRDVVSIVVADTDANRHVSFPLDSLDAPGEKKKNRMSVAPPYDPSSHPLRKRRSMPTFSEATEPPPYPDFAPRGLGRPEFKIQPREDEGKEKLPAYSNPVYLKAIMPRKVEFSTPGVQARDRKWRRVLCVLEGTAFKVYKCPASTAGVSAIGGWWESKVGVGSVTVDDDPRTTANAGLAGSSSVAVNGVAVQREKGEVERRPGGIGQMELQIPSPRGSQQGREADHGTLPATRSALSVAVGLLKPSRHGRSNSDLPPGPAKPKSPRPSLNISQSGSTTPTSSSSYNLMRSNSPVPPSSSHGHGMSSGVPSPSSSQLFSRPSTAMSTSSRRSQYRPPGHAPHHSSHSSTHTPSVREKGKEKEIVPNPTDLIRAYTMQHAESGLGNDYLKRKNVIRVRLEGEQFLLQAQDVASVIQWIEALQSSTNISLDLDERPMPRGPFFPRRRRRRRPAIPTDTVGVPSPLSATAAAPALRRTS</sequence>
<accession>B0DBB3</accession>
<evidence type="ECO:0000256" key="1">
    <source>
        <dbReference type="SAM" id="MobiDB-lite"/>
    </source>
</evidence>
<feature type="compositionally biased region" description="Polar residues" evidence="1">
    <location>
        <begin position="235"/>
        <end position="247"/>
    </location>
</feature>
<dbReference type="InParanoid" id="B0DBB3"/>
<feature type="compositionally biased region" description="Polar residues" evidence="1">
    <location>
        <begin position="113"/>
        <end position="123"/>
    </location>
</feature>
<gene>
    <name evidence="3" type="ORF">LACBIDRAFT_297493</name>
</gene>
<feature type="domain" description="PH" evidence="2">
    <location>
        <begin position="735"/>
        <end position="1061"/>
    </location>
</feature>
<feature type="region of interest" description="Disordered" evidence="1">
    <location>
        <begin position="544"/>
        <end position="567"/>
    </location>
</feature>
<keyword evidence="4" id="KW-1185">Reference proteome</keyword>
<dbReference type="RefSeq" id="XP_001881230.1">
    <property type="nucleotide sequence ID" value="XM_001881195.1"/>
</dbReference>
<name>B0DBB3_LACBS</name>
<dbReference type="EMBL" id="DS547102">
    <property type="protein sequence ID" value="EDR08160.1"/>
    <property type="molecule type" value="Genomic_DNA"/>
</dbReference>
<feature type="compositionally biased region" description="Gly residues" evidence="1">
    <location>
        <begin position="185"/>
        <end position="195"/>
    </location>
</feature>
<protein>
    <submittedName>
        <fullName evidence="3">Predicted protein</fullName>
    </submittedName>
</protein>
<dbReference type="InterPro" id="IPR011993">
    <property type="entry name" value="PH-like_dom_sf"/>
</dbReference>
<feature type="region of interest" description="Disordered" evidence="1">
    <location>
        <begin position="654"/>
        <end position="710"/>
    </location>
</feature>
<feature type="region of interest" description="Disordered" evidence="1">
    <location>
        <begin position="879"/>
        <end position="999"/>
    </location>
</feature>
<dbReference type="HOGENOM" id="CLU_282422_0_0_1"/>
<reference evidence="3 4" key="1">
    <citation type="journal article" date="2008" name="Nature">
        <title>The genome of Laccaria bicolor provides insights into mycorrhizal symbiosis.</title>
        <authorList>
            <person name="Martin F."/>
            <person name="Aerts A."/>
            <person name="Ahren D."/>
            <person name="Brun A."/>
            <person name="Danchin E.G.J."/>
            <person name="Duchaussoy F."/>
            <person name="Gibon J."/>
            <person name="Kohler A."/>
            <person name="Lindquist E."/>
            <person name="Pereda V."/>
            <person name="Salamov A."/>
            <person name="Shapiro H.J."/>
            <person name="Wuyts J."/>
            <person name="Blaudez D."/>
            <person name="Buee M."/>
            <person name="Brokstein P."/>
            <person name="Canbaeck B."/>
            <person name="Cohen D."/>
            <person name="Courty P.E."/>
            <person name="Coutinho P.M."/>
            <person name="Delaruelle C."/>
            <person name="Detter J.C."/>
            <person name="Deveau A."/>
            <person name="DiFazio S."/>
            <person name="Duplessis S."/>
            <person name="Fraissinet-Tachet L."/>
            <person name="Lucic E."/>
            <person name="Frey-Klett P."/>
            <person name="Fourrey C."/>
            <person name="Feussner I."/>
            <person name="Gay G."/>
            <person name="Grimwood J."/>
            <person name="Hoegger P.J."/>
            <person name="Jain P."/>
            <person name="Kilaru S."/>
            <person name="Labbe J."/>
            <person name="Lin Y.C."/>
            <person name="Legue V."/>
            <person name="Le Tacon F."/>
            <person name="Marmeisse R."/>
            <person name="Melayah D."/>
            <person name="Montanini B."/>
            <person name="Muratet M."/>
            <person name="Nehls U."/>
            <person name="Niculita-Hirzel H."/>
            <person name="Oudot-Le Secq M.P."/>
            <person name="Peter M."/>
            <person name="Quesneville H."/>
            <person name="Rajashekar B."/>
            <person name="Reich M."/>
            <person name="Rouhier N."/>
            <person name="Schmutz J."/>
            <person name="Yin T."/>
            <person name="Chalot M."/>
            <person name="Henrissat B."/>
            <person name="Kuees U."/>
            <person name="Lucas S."/>
            <person name="Van de Peer Y."/>
            <person name="Podila G.K."/>
            <person name="Polle A."/>
            <person name="Pukkila P.J."/>
            <person name="Richardson P.M."/>
            <person name="Rouze P."/>
            <person name="Sanders I.R."/>
            <person name="Stajich J.E."/>
            <person name="Tunlid A."/>
            <person name="Tuskan G."/>
            <person name="Grigoriev I.V."/>
        </authorList>
    </citation>
    <scope>NUCLEOTIDE SEQUENCE [LARGE SCALE GENOMIC DNA]</scope>
    <source>
        <strain evidence="4">S238N-H82 / ATCC MYA-4686</strain>
    </source>
</reference>
<dbReference type="InterPro" id="IPR001849">
    <property type="entry name" value="PH_domain"/>
</dbReference>
<feature type="compositionally biased region" description="Polar residues" evidence="1">
    <location>
        <begin position="449"/>
        <end position="461"/>
    </location>
</feature>
<feature type="region of interest" description="Disordered" evidence="1">
    <location>
        <begin position="1"/>
        <end position="127"/>
    </location>
</feature>
<feature type="region of interest" description="Disordered" evidence="1">
    <location>
        <begin position="1071"/>
        <end position="1110"/>
    </location>
</feature>
<dbReference type="KEGG" id="lbc:LACBIDRAFT_297493"/>
<dbReference type="GeneID" id="6076653"/>
<feature type="region of interest" description="Disordered" evidence="1">
    <location>
        <begin position="359"/>
        <end position="488"/>
    </location>
</feature>
<feature type="region of interest" description="Disordered" evidence="1">
    <location>
        <begin position="828"/>
        <end position="862"/>
    </location>
</feature>
<feature type="region of interest" description="Disordered" evidence="1">
    <location>
        <begin position="142"/>
        <end position="262"/>
    </location>
</feature>
<feature type="compositionally biased region" description="Basic and acidic residues" evidence="1">
    <location>
        <begin position="828"/>
        <end position="837"/>
    </location>
</feature>
<feature type="compositionally biased region" description="Low complexity" evidence="1">
    <location>
        <begin position="248"/>
        <end position="257"/>
    </location>
</feature>
<feature type="compositionally biased region" description="Low complexity" evidence="1">
    <location>
        <begin position="1094"/>
        <end position="1110"/>
    </location>
</feature>
<feature type="compositionally biased region" description="Low complexity" evidence="1">
    <location>
        <begin position="439"/>
        <end position="448"/>
    </location>
</feature>
<feature type="compositionally biased region" description="Low complexity" evidence="1">
    <location>
        <begin position="21"/>
        <end position="32"/>
    </location>
</feature>
<feature type="compositionally biased region" description="Basic and acidic residues" evidence="1">
    <location>
        <begin position="41"/>
        <end position="52"/>
    </location>
</feature>
<dbReference type="AlphaFoldDB" id="B0DBB3"/>
<feature type="compositionally biased region" description="Acidic residues" evidence="1">
    <location>
        <begin position="399"/>
        <end position="421"/>
    </location>
</feature>
<dbReference type="STRING" id="486041.B0DBB3"/>
<dbReference type="SMART" id="SM00233">
    <property type="entry name" value="PH"/>
    <property type="match status" value="1"/>
</dbReference>
<feature type="compositionally biased region" description="Polar residues" evidence="1">
    <location>
        <begin position="551"/>
        <end position="562"/>
    </location>
</feature>
<dbReference type="PANTHER" id="PTHR37283">
    <property type="entry name" value="PH DOMAIN-CONTAINING PROTEIN YHR131C"/>
    <property type="match status" value="1"/>
</dbReference>
<dbReference type="PANTHER" id="PTHR37283:SF1">
    <property type="entry name" value="PH DOMAIN-CONTAINING PROTEIN YHR131C"/>
    <property type="match status" value="1"/>
</dbReference>
<dbReference type="Gene3D" id="2.30.29.30">
    <property type="entry name" value="Pleckstrin-homology domain (PH domain)/Phosphotyrosine-binding domain (PTB)"/>
    <property type="match status" value="2"/>
</dbReference>